<keyword evidence="1" id="KW-0812">Transmembrane</keyword>
<reference evidence="2" key="1">
    <citation type="submission" date="2021-10" db="EMBL/GenBank/DDBJ databases">
        <title>Collection of gut derived symbiotic bacterial strains cultured from healthy donors.</title>
        <authorList>
            <person name="Lin H."/>
            <person name="Littmann E."/>
            <person name="Claire K."/>
            <person name="Pamer E."/>
        </authorList>
    </citation>
    <scope>NUCLEOTIDE SEQUENCE</scope>
    <source>
        <strain evidence="2">MSK.7.16</strain>
    </source>
</reference>
<evidence type="ECO:0008006" key="4">
    <source>
        <dbReference type="Google" id="ProtNLM"/>
    </source>
</evidence>
<dbReference type="RefSeq" id="WP_227153114.1">
    <property type="nucleotide sequence ID" value="NZ_JAJCGD010000026.1"/>
</dbReference>
<name>A0AAW4U2T7_9FIRM</name>
<proteinExistence type="predicted"/>
<feature type="transmembrane region" description="Helical" evidence="1">
    <location>
        <begin position="30"/>
        <end position="49"/>
    </location>
</feature>
<accession>A0AAW4U2T7</accession>
<dbReference type="AlphaFoldDB" id="A0AAW4U2T7"/>
<evidence type="ECO:0000256" key="1">
    <source>
        <dbReference type="SAM" id="Phobius"/>
    </source>
</evidence>
<evidence type="ECO:0000313" key="2">
    <source>
        <dbReference type="EMBL" id="MCB6828829.1"/>
    </source>
</evidence>
<dbReference type="EMBL" id="JAJCGD010000026">
    <property type="protein sequence ID" value="MCB6828829.1"/>
    <property type="molecule type" value="Genomic_DNA"/>
</dbReference>
<evidence type="ECO:0000313" key="3">
    <source>
        <dbReference type="Proteomes" id="UP001198190"/>
    </source>
</evidence>
<sequence length="219" mass="24089">MNLKIIQFINKIKGKRHLRIDNSSNNKKEYIVLSLLLFIGCSLFTYTTLSSKEDTNLNASMDVTKASNKNAMMSLKDNSINTMTDSINLTSFENPFVLVDDYQNINDMSESAQEKLAKNMMQSNSLPIIPNYNGVTSSGFGGQNTILPPIPYIESQKPVESKTSEIQGIMSDENGNKIAIVDGKIVKTGDSLNGNTISNINNNGITFNNGSQISYNIAK</sequence>
<keyword evidence="1" id="KW-1133">Transmembrane helix</keyword>
<keyword evidence="1" id="KW-0472">Membrane</keyword>
<organism evidence="2 3">
    <name type="scientific">Megamonas funiformis</name>
    <dbReference type="NCBI Taxonomy" id="437897"/>
    <lineage>
        <taxon>Bacteria</taxon>
        <taxon>Bacillati</taxon>
        <taxon>Bacillota</taxon>
        <taxon>Negativicutes</taxon>
        <taxon>Selenomonadales</taxon>
        <taxon>Selenomonadaceae</taxon>
        <taxon>Megamonas</taxon>
    </lineage>
</organism>
<gene>
    <name evidence="2" type="ORF">LIY65_09005</name>
</gene>
<protein>
    <recommendedName>
        <fullName evidence="4">Type IV pilus biogenesis protein PilP</fullName>
    </recommendedName>
</protein>
<comment type="caution">
    <text evidence="2">The sequence shown here is derived from an EMBL/GenBank/DDBJ whole genome shotgun (WGS) entry which is preliminary data.</text>
</comment>
<dbReference type="Proteomes" id="UP001198190">
    <property type="component" value="Unassembled WGS sequence"/>
</dbReference>